<dbReference type="Pfam" id="PF07519">
    <property type="entry name" value="Tannase"/>
    <property type="match status" value="1"/>
</dbReference>
<keyword evidence="2" id="KW-0719">Serine esterase</keyword>
<protein>
    <recommendedName>
        <fullName evidence="8">Carboxylic ester hydrolase</fullName>
        <ecNumber evidence="8">3.1.1.-</ecNumber>
    </recommendedName>
</protein>
<dbReference type="InterPro" id="IPR011118">
    <property type="entry name" value="Tannase/feruloyl_esterase"/>
</dbReference>
<accession>A0AAD6CND9</accession>
<comment type="caution">
    <text evidence="9">The sequence shown here is derived from an EMBL/GenBank/DDBJ whole genome shotgun (WGS) entry which is preliminary data.</text>
</comment>
<dbReference type="EC" id="3.1.1.-" evidence="8"/>
<evidence type="ECO:0000256" key="1">
    <source>
        <dbReference type="ARBA" id="ARBA00006249"/>
    </source>
</evidence>
<evidence type="ECO:0000256" key="6">
    <source>
        <dbReference type="ARBA" id="ARBA00022837"/>
    </source>
</evidence>
<dbReference type="EMBL" id="JAQIZZ010000007">
    <property type="protein sequence ID" value="KAJ5532103.1"/>
    <property type="molecule type" value="Genomic_DNA"/>
</dbReference>
<evidence type="ECO:0000313" key="9">
    <source>
        <dbReference type="EMBL" id="KAJ5532103.1"/>
    </source>
</evidence>
<keyword evidence="5 8" id="KW-0378">Hydrolase</keyword>
<dbReference type="SUPFAM" id="SSF53474">
    <property type="entry name" value="alpha/beta-Hydrolases"/>
    <property type="match status" value="1"/>
</dbReference>
<dbReference type="GO" id="GO:0030600">
    <property type="term" value="F:feruloyl esterase activity"/>
    <property type="evidence" value="ECO:0007669"/>
    <property type="project" value="UniProtKB-ARBA"/>
</dbReference>
<reference evidence="9 10" key="1">
    <citation type="journal article" date="2023" name="IMA Fungus">
        <title>Comparative genomic study of the Penicillium genus elucidates a diverse pangenome and 15 lateral gene transfer events.</title>
        <authorList>
            <person name="Petersen C."/>
            <person name="Sorensen T."/>
            <person name="Nielsen M.R."/>
            <person name="Sondergaard T.E."/>
            <person name="Sorensen J.L."/>
            <person name="Fitzpatrick D.A."/>
            <person name="Frisvad J.C."/>
            <person name="Nielsen K.L."/>
        </authorList>
    </citation>
    <scope>NUCLEOTIDE SEQUENCE [LARGE SCALE GENOMIC DNA]</scope>
    <source>
        <strain evidence="9 10">IBT 35679</strain>
    </source>
</reference>
<evidence type="ECO:0000256" key="8">
    <source>
        <dbReference type="RuleBase" id="RU361238"/>
    </source>
</evidence>
<keyword evidence="3" id="KW-0479">Metal-binding</keyword>
<name>A0AAD6CND9_9EURO</name>
<dbReference type="InterPro" id="IPR029058">
    <property type="entry name" value="AB_hydrolase_fold"/>
</dbReference>
<organism evidence="9 10">
    <name type="scientific">Penicillium frequentans</name>
    <dbReference type="NCBI Taxonomy" id="3151616"/>
    <lineage>
        <taxon>Eukaryota</taxon>
        <taxon>Fungi</taxon>
        <taxon>Dikarya</taxon>
        <taxon>Ascomycota</taxon>
        <taxon>Pezizomycotina</taxon>
        <taxon>Eurotiomycetes</taxon>
        <taxon>Eurotiomycetidae</taxon>
        <taxon>Eurotiales</taxon>
        <taxon>Aspergillaceae</taxon>
        <taxon>Penicillium</taxon>
    </lineage>
</organism>
<sequence>MSGETISPDICEVIVTLSHLGENDKVNVYVSLPLTGWNGRFQALGGGGFAMRQGEEGIDAAISQGYAAAHTDGGFIPNSMSPETWALDSEGNINWSLFLNFASRSLHDLAVVGKSVSTSFYGKPPTFSYWNGCSTGGRQGYMEAQKYPEDFDGIMANAPAINWHKFIPAEIWGQVVMNQEQVFPTRCEYSAFVNASIAACDGLDGVVDGVIENQDDCRFDPFSLVGSVAACDGTSSTITEPMAALIEKLHQGPRSADGSFLWYGLAYGTYYDETQRLGLAMNAEINGKRVGIPFPITENWTKFFIKRDPTFNISTLTYSDYEDLFADSAAQYHDIIGTDNPDLSAFRQRGGKLLTWHGVGDTVIFPDGTTDYYNRVKDTMSGVDVDEFYRLFLAPGVGHCEGGAGPVPVDPLSQLVAWVEEGKAPDTMPAKTTNANGATVSRNLCQFPLVSLYDGQGDPNLAESYTCASHFAAKEPTSEMKDEL</sequence>
<proteinExistence type="inferred from homology"/>
<gene>
    <name evidence="9" type="ORF">N7494_008655</name>
</gene>
<dbReference type="GO" id="GO:0017000">
    <property type="term" value="P:antibiotic biosynthetic process"/>
    <property type="evidence" value="ECO:0007669"/>
    <property type="project" value="UniProtKB-ARBA"/>
</dbReference>
<dbReference type="AlphaFoldDB" id="A0AAD6CND9"/>
<comment type="similarity">
    <text evidence="1 8">Belongs to the tannase family.</text>
</comment>
<dbReference type="Proteomes" id="UP001220324">
    <property type="component" value="Unassembled WGS sequence"/>
</dbReference>
<dbReference type="GO" id="GO:0072330">
    <property type="term" value="P:monocarboxylic acid biosynthetic process"/>
    <property type="evidence" value="ECO:0007669"/>
    <property type="project" value="UniProtKB-ARBA"/>
</dbReference>
<evidence type="ECO:0000256" key="4">
    <source>
        <dbReference type="ARBA" id="ARBA00022729"/>
    </source>
</evidence>
<keyword evidence="10" id="KW-1185">Reference proteome</keyword>
<evidence type="ECO:0000313" key="10">
    <source>
        <dbReference type="Proteomes" id="UP001220324"/>
    </source>
</evidence>
<evidence type="ECO:0000256" key="3">
    <source>
        <dbReference type="ARBA" id="ARBA00022723"/>
    </source>
</evidence>
<keyword evidence="4" id="KW-0732">Signal</keyword>
<evidence type="ECO:0000256" key="5">
    <source>
        <dbReference type="ARBA" id="ARBA00022801"/>
    </source>
</evidence>
<evidence type="ECO:0000256" key="2">
    <source>
        <dbReference type="ARBA" id="ARBA00022487"/>
    </source>
</evidence>
<dbReference type="PANTHER" id="PTHR33938">
    <property type="entry name" value="FERULOYL ESTERASE B-RELATED"/>
    <property type="match status" value="1"/>
</dbReference>
<keyword evidence="6" id="KW-0106">Calcium</keyword>
<dbReference type="GO" id="GO:0046872">
    <property type="term" value="F:metal ion binding"/>
    <property type="evidence" value="ECO:0007669"/>
    <property type="project" value="UniProtKB-KW"/>
</dbReference>
<dbReference type="PANTHER" id="PTHR33938:SF8">
    <property type="entry name" value="CARBOXYLIC ESTER HYDROLASE"/>
    <property type="match status" value="1"/>
</dbReference>
<keyword evidence="7" id="KW-1015">Disulfide bond</keyword>
<evidence type="ECO:0000256" key="7">
    <source>
        <dbReference type="ARBA" id="ARBA00023157"/>
    </source>
</evidence>